<keyword evidence="2" id="KW-1185">Reference proteome</keyword>
<accession>A0AA88HI03</accession>
<dbReference type="EMBL" id="JAVRJZ010000016">
    <property type="protein sequence ID" value="KAK2710659.1"/>
    <property type="molecule type" value="Genomic_DNA"/>
</dbReference>
<dbReference type="AlphaFoldDB" id="A0AA88HI03"/>
<dbReference type="Proteomes" id="UP001187531">
    <property type="component" value="Unassembled WGS sequence"/>
</dbReference>
<organism evidence="1 2">
    <name type="scientific">Artemia franciscana</name>
    <name type="common">Brine shrimp</name>
    <name type="synonym">Artemia sanfranciscana</name>
    <dbReference type="NCBI Taxonomy" id="6661"/>
    <lineage>
        <taxon>Eukaryota</taxon>
        <taxon>Metazoa</taxon>
        <taxon>Ecdysozoa</taxon>
        <taxon>Arthropoda</taxon>
        <taxon>Crustacea</taxon>
        <taxon>Branchiopoda</taxon>
        <taxon>Anostraca</taxon>
        <taxon>Artemiidae</taxon>
        <taxon>Artemia</taxon>
    </lineage>
</organism>
<evidence type="ECO:0000313" key="1">
    <source>
        <dbReference type="EMBL" id="KAK2710659.1"/>
    </source>
</evidence>
<reference evidence="1" key="1">
    <citation type="submission" date="2023-07" db="EMBL/GenBank/DDBJ databases">
        <title>Chromosome-level genome assembly of Artemia franciscana.</title>
        <authorList>
            <person name="Jo E."/>
        </authorList>
    </citation>
    <scope>NUCLEOTIDE SEQUENCE</scope>
    <source>
        <tissue evidence="1">Whole body</tissue>
    </source>
</reference>
<name>A0AA88HI03_ARTSF</name>
<protein>
    <submittedName>
        <fullName evidence="1">Uncharacterized protein</fullName>
    </submittedName>
</protein>
<sequence length="402" mass="45608">MDSSIRNQPTADGTSIVREILASEQILETAAERVLSTNEAVRVDVFPAHLRETSFDIWLHSSTKEIADPISNTIVSSGGTMTSSADGQISSFVNIDLKQVVVDELLTKHHKSKELLEERSLASERPSSPTSSKSFEVLAWVANHEQSSNEHQLKRLDSLDIEMDGHRTGRIMNKLNKKPHSVWNRRNRFFAKRWNCLEPQKTSQESCFHSSVISAASKISHVDDAVQCDGENEVRCAQGQEFEMVNGCNSTCHENLRTQSASTTCLTQPLLKSILDAMETKFEAFRRIIKAELGRPDHPDLPPKLFLEYMEACRFNGDKEEVASTVIRELRHIRQQMSSQARKMDEFLEKAESDKQQRLKATCAEQQTTEIRLQNALTELEITRAEMVKVQRESVRKLALER</sequence>
<comment type="caution">
    <text evidence="1">The sequence shown here is derived from an EMBL/GenBank/DDBJ whole genome shotgun (WGS) entry which is preliminary data.</text>
</comment>
<gene>
    <name evidence="1" type="ORF">QYM36_011992</name>
</gene>
<evidence type="ECO:0000313" key="2">
    <source>
        <dbReference type="Proteomes" id="UP001187531"/>
    </source>
</evidence>
<proteinExistence type="predicted"/>